<dbReference type="GO" id="GO:0004519">
    <property type="term" value="F:endonuclease activity"/>
    <property type="evidence" value="ECO:0007669"/>
    <property type="project" value="UniProtKB-KW"/>
</dbReference>
<dbReference type="EMBL" id="CP071462">
    <property type="protein sequence ID" value="QSX00467.1"/>
    <property type="molecule type" value="Genomic_DNA"/>
</dbReference>
<evidence type="ECO:0000259" key="1">
    <source>
        <dbReference type="SMART" id="SM00507"/>
    </source>
</evidence>
<keyword evidence="2" id="KW-0540">Nuclease</keyword>
<dbReference type="GO" id="GO:0003676">
    <property type="term" value="F:nucleic acid binding"/>
    <property type="evidence" value="ECO:0007669"/>
    <property type="project" value="InterPro"/>
</dbReference>
<dbReference type="Proteomes" id="UP000663203">
    <property type="component" value="Chromosome"/>
</dbReference>
<dbReference type="PANTHER" id="PTHR33877:SF2">
    <property type="entry name" value="OS07G0170200 PROTEIN"/>
    <property type="match status" value="1"/>
</dbReference>
<dbReference type="InterPro" id="IPR002711">
    <property type="entry name" value="HNH"/>
</dbReference>
<dbReference type="SMART" id="SM00507">
    <property type="entry name" value="HNHc"/>
    <property type="match status" value="1"/>
</dbReference>
<gene>
    <name evidence="2" type="ORF">J0X25_05735</name>
</gene>
<evidence type="ECO:0000313" key="2">
    <source>
        <dbReference type="EMBL" id="QSX00467.1"/>
    </source>
</evidence>
<dbReference type="Pfam" id="PF01844">
    <property type="entry name" value="HNH"/>
    <property type="match status" value="1"/>
</dbReference>
<evidence type="ECO:0000313" key="3">
    <source>
        <dbReference type="Proteomes" id="UP000663203"/>
    </source>
</evidence>
<dbReference type="AlphaFoldDB" id="A0A8A2VGK5"/>
<dbReference type="PANTHER" id="PTHR33877">
    <property type="entry name" value="SLL1193 PROTEIN"/>
    <property type="match status" value="1"/>
</dbReference>
<feature type="domain" description="HNH nuclease" evidence="1">
    <location>
        <begin position="11"/>
        <end position="67"/>
    </location>
</feature>
<proteinExistence type="predicted"/>
<organism evidence="2 3">
    <name type="scientific">Haloterrigena alkaliphila</name>
    <dbReference type="NCBI Taxonomy" id="2816475"/>
    <lineage>
        <taxon>Archaea</taxon>
        <taxon>Methanobacteriati</taxon>
        <taxon>Methanobacteriota</taxon>
        <taxon>Stenosarchaea group</taxon>
        <taxon>Halobacteria</taxon>
        <taxon>Halobacteriales</taxon>
        <taxon>Natrialbaceae</taxon>
        <taxon>Haloterrigena</taxon>
    </lineage>
</organism>
<keyword evidence="3" id="KW-1185">Reference proteome</keyword>
<sequence>MATDYPADWDRRRKQVYQRDGYSCQNCGASGGPDGNTELHAHHVVPKSKGGSHKTTNLVTVCKKCHEAIHGNGTAPSFKAQLSTEQEAYATIQQATVPFNQLEQRFELISKGEYSDSSSEDAIMETIYLAFEAKKQVAQVASSEVLESLSEGESSVIRRWISTAQEMIGLYIEIVGLLTDGTEEPQCTECGEIIGHDDDFCRGCGAKLSDEQFKDSKSAAIDEEKLDNKFERFDKYRYEFNEVGLEVTAAMAYNAGRNITAPWDHCPNCGKGRTVLENDKGEVLCLFCNARWEKRRKKWAMHRGELEGEKKSKGEWDEICRESAAQFENLDWEQKAELVDTNIEELQRDFT</sequence>
<dbReference type="GO" id="GO:0008270">
    <property type="term" value="F:zinc ion binding"/>
    <property type="evidence" value="ECO:0007669"/>
    <property type="project" value="InterPro"/>
</dbReference>
<name>A0A8A2VGK5_9EURY</name>
<protein>
    <submittedName>
        <fullName evidence="2">HNH endonuclease</fullName>
    </submittedName>
</protein>
<dbReference type="InterPro" id="IPR052892">
    <property type="entry name" value="NA-targeting_endonuclease"/>
</dbReference>
<accession>A0A8A2VGK5</accession>
<dbReference type="InterPro" id="IPR003615">
    <property type="entry name" value="HNH_nuc"/>
</dbReference>
<dbReference type="Gene3D" id="1.10.30.50">
    <property type="match status" value="1"/>
</dbReference>
<keyword evidence="2" id="KW-0255">Endonuclease</keyword>
<keyword evidence="2" id="KW-0378">Hydrolase</keyword>
<dbReference type="KEGG" id="hakz:J0X25_05735"/>
<reference evidence="2 3" key="1">
    <citation type="submission" date="2021-03" db="EMBL/GenBank/DDBJ databases">
        <title>Haloterrigena longa sp. nov. and Haloterrigena limicola sp. nov., extremely halophilic archaea isolated from a salt lake.</title>
        <authorList>
            <person name="Henglin C."/>
        </authorList>
    </citation>
    <scope>NUCLEOTIDE SEQUENCE [LARGE SCALE GENOMIC DNA]</scope>
    <source>
        <strain evidence="2 3">KZCA68</strain>
    </source>
</reference>
<dbReference type="CDD" id="cd00085">
    <property type="entry name" value="HNHc"/>
    <property type="match status" value="1"/>
</dbReference>